<keyword evidence="1" id="KW-0732">Signal</keyword>
<feature type="signal peptide" evidence="1">
    <location>
        <begin position="1"/>
        <end position="20"/>
    </location>
</feature>
<feature type="chain" id="PRO_5039171273" evidence="1">
    <location>
        <begin position="21"/>
        <end position="47"/>
    </location>
</feature>
<gene>
    <name evidence="2" type="ORF">G3I70_46385</name>
</gene>
<accession>A0A6L9QZ81</accession>
<evidence type="ECO:0000313" key="3">
    <source>
        <dbReference type="Proteomes" id="UP000475532"/>
    </source>
</evidence>
<evidence type="ECO:0000313" key="2">
    <source>
        <dbReference type="EMBL" id="NEA29883.1"/>
    </source>
</evidence>
<proteinExistence type="predicted"/>
<name>A0A6L9QZ81_9ACTN</name>
<dbReference type="RefSeq" id="WP_163064541.1">
    <property type="nucleotide sequence ID" value="NZ_JAAGLI010001252.1"/>
</dbReference>
<dbReference type="Proteomes" id="UP000475532">
    <property type="component" value="Unassembled WGS sequence"/>
</dbReference>
<reference evidence="2 3" key="1">
    <citation type="submission" date="2020-01" db="EMBL/GenBank/DDBJ databases">
        <title>Insect and environment-associated Actinomycetes.</title>
        <authorList>
            <person name="Currrie C."/>
            <person name="Chevrette M."/>
            <person name="Carlson C."/>
            <person name="Stubbendieck R."/>
            <person name="Wendt-Pienkowski E."/>
        </authorList>
    </citation>
    <scope>NUCLEOTIDE SEQUENCE [LARGE SCALE GENOMIC DNA]</scope>
    <source>
        <strain evidence="2 3">SID10258</strain>
    </source>
</reference>
<organism evidence="2 3">
    <name type="scientific">Actinomadura bangladeshensis</name>
    <dbReference type="NCBI Taxonomy" id="453573"/>
    <lineage>
        <taxon>Bacteria</taxon>
        <taxon>Bacillati</taxon>
        <taxon>Actinomycetota</taxon>
        <taxon>Actinomycetes</taxon>
        <taxon>Streptosporangiales</taxon>
        <taxon>Thermomonosporaceae</taxon>
        <taxon>Actinomadura</taxon>
    </lineage>
</organism>
<dbReference type="AlphaFoldDB" id="A0A6L9QZ81"/>
<evidence type="ECO:0000256" key="1">
    <source>
        <dbReference type="SAM" id="SignalP"/>
    </source>
</evidence>
<sequence>MRTAPLLVLPAAVLVTAVLALSAGRAAVDEPSPPPMVGTAGTSFLTR</sequence>
<dbReference type="EMBL" id="JAAGLI010001252">
    <property type="protein sequence ID" value="NEA29883.1"/>
    <property type="molecule type" value="Genomic_DNA"/>
</dbReference>
<protein>
    <submittedName>
        <fullName evidence="2">Uncharacterized protein</fullName>
    </submittedName>
</protein>
<comment type="caution">
    <text evidence="2">The sequence shown here is derived from an EMBL/GenBank/DDBJ whole genome shotgun (WGS) entry which is preliminary data.</text>
</comment>